<keyword evidence="3 6" id="KW-0812">Transmembrane</keyword>
<dbReference type="PANTHER" id="PTHR31322">
    <property type="entry name" value="E3 UBIQUITIN-PROTEIN LIGASE TM129"/>
    <property type="match status" value="1"/>
</dbReference>
<name>A0A5A9NGG1_9TELE</name>
<dbReference type="EMBL" id="SOYY01000017">
    <property type="protein sequence ID" value="KAA0709094.1"/>
    <property type="molecule type" value="Genomic_DNA"/>
</dbReference>
<feature type="transmembrane region" description="Helical" evidence="6">
    <location>
        <begin position="6"/>
        <end position="26"/>
    </location>
</feature>
<evidence type="ECO:0000313" key="8">
    <source>
        <dbReference type="Proteomes" id="UP000324632"/>
    </source>
</evidence>
<dbReference type="Proteomes" id="UP000324632">
    <property type="component" value="Chromosome 17"/>
</dbReference>
<comment type="caution">
    <text evidence="7">The sequence shown here is derived from an EMBL/GenBank/DDBJ whole genome shotgun (WGS) entry which is preliminary data.</text>
</comment>
<evidence type="ECO:0000256" key="5">
    <source>
        <dbReference type="ARBA" id="ARBA00023136"/>
    </source>
</evidence>
<dbReference type="PANTHER" id="PTHR31322:SF2">
    <property type="entry name" value="E3 UBIQUITIN-PROTEIN LIGASE TM129"/>
    <property type="match status" value="1"/>
</dbReference>
<proteinExistence type="inferred from homology"/>
<dbReference type="GO" id="GO:0061630">
    <property type="term" value="F:ubiquitin protein ligase activity"/>
    <property type="evidence" value="ECO:0007669"/>
    <property type="project" value="InterPro"/>
</dbReference>
<dbReference type="GO" id="GO:0016020">
    <property type="term" value="C:membrane"/>
    <property type="evidence" value="ECO:0007669"/>
    <property type="project" value="UniProtKB-SubCell"/>
</dbReference>
<evidence type="ECO:0000313" key="7">
    <source>
        <dbReference type="EMBL" id="KAA0709094.1"/>
    </source>
</evidence>
<dbReference type="AlphaFoldDB" id="A0A5A9NGG1"/>
<keyword evidence="5 6" id="KW-0472">Membrane</keyword>
<comment type="subcellular location">
    <subcellularLocation>
        <location evidence="1">Membrane</location>
        <topology evidence="1">Multi-pass membrane protein</topology>
    </subcellularLocation>
</comment>
<evidence type="ECO:0000256" key="2">
    <source>
        <dbReference type="ARBA" id="ARBA00007332"/>
    </source>
</evidence>
<feature type="transmembrane region" description="Helical" evidence="6">
    <location>
        <begin position="93"/>
        <end position="114"/>
    </location>
</feature>
<dbReference type="Pfam" id="PF10272">
    <property type="entry name" value="Tmpp129"/>
    <property type="match status" value="1"/>
</dbReference>
<reference evidence="7 8" key="1">
    <citation type="journal article" date="2019" name="Mol. Ecol. Resour.">
        <title>Chromosome-level genome assembly of Triplophysa tibetana, a fish adapted to the harsh high-altitude environment of the Tibetan Plateau.</title>
        <authorList>
            <person name="Yang X."/>
            <person name="Liu H."/>
            <person name="Ma Z."/>
            <person name="Zou Y."/>
            <person name="Zou M."/>
            <person name="Mao Y."/>
            <person name="Li X."/>
            <person name="Wang H."/>
            <person name="Chen T."/>
            <person name="Wang W."/>
            <person name="Yang R."/>
        </authorList>
    </citation>
    <scope>NUCLEOTIDE SEQUENCE [LARGE SCALE GENOMIC DNA]</scope>
    <source>
        <strain evidence="7">TTIB1903HZAU</strain>
        <tissue evidence="7">Muscle</tissue>
    </source>
</reference>
<evidence type="ECO:0000256" key="3">
    <source>
        <dbReference type="ARBA" id="ARBA00022692"/>
    </source>
</evidence>
<sequence length="337" mass="38037">MDRPDTTFSLVYIVLSLCFVFTPNEFRSAGFTVQHMFSGWLGSEDISFIQHHIKRTTLTLIVHCFLPLGYYIGMCFAAPEQNLLYIHHASQGWQIYLGLSLAIQLVSCAMAFYWSRRGWVNHPICKALSVHAPPNSSWRAVASSINTEFRRIDKFVSGSPSARVIVTDTWVLKVTTYHLHVALHQDCHLTVTDSKHHSLSPDLNTPVQIVTITVASINPRVKSFDIRLKSTEYVELQDKLHAPIRNAANVVIHLTMSELFLDTFKSYVRMNDVYRCPSGQKLWRVLDVCRSMLTSNFCGCVTMTVNVSCVSVGPCGVLRVWVNGLPVDRTSSSQRRG</sequence>
<dbReference type="GO" id="GO:0016567">
    <property type="term" value="P:protein ubiquitination"/>
    <property type="evidence" value="ECO:0007669"/>
    <property type="project" value="InterPro"/>
</dbReference>
<evidence type="ECO:0000256" key="6">
    <source>
        <dbReference type="SAM" id="Phobius"/>
    </source>
</evidence>
<evidence type="ECO:0000256" key="4">
    <source>
        <dbReference type="ARBA" id="ARBA00022989"/>
    </source>
</evidence>
<dbReference type="GO" id="GO:0005783">
    <property type="term" value="C:endoplasmic reticulum"/>
    <property type="evidence" value="ECO:0007669"/>
    <property type="project" value="TreeGrafter"/>
</dbReference>
<gene>
    <name evidence="7" type="ORF">E1301_Tti013708</name>
</gene>
<keyword evidence="8" id="KW-1185">Reference proteome</keyword>
<dbReference type="InterPro" id="IPR018801">
    <property type="entry name" value="TM129"/>
</dbReference>
<accession>A0A5A9NGG1</accession>
<organism evidence="7 8">
    <name type="scientific">Triplophysa tibetana</name>
    <dbReference type="NCBI Taxonomy" id="1572043"/>
    <lineage>
        <taxon>Eukaryota</taxon>
        <taxon>Metazoa</taxon>
        <taxon>Chordata</taxon>
        <taxon>Craniata</taxon>
        <taxon>Vertebrata</taxon>
        <taxon>Euteleostomi</taxon>
        <taxon>Actinopterygii</taxon>
        <taxon>Neopterygii</taxon>
        <taxon>Teleostei</taxon>
        <taxon>Ostariophysi</taxon>
        <taxon>Cypriniformes</taxon>
        <taxon>Nemacheilidae</taxon>
        <taxon>Triplophysa</taxon>
    </lineage>
</organism>
<feature type="transmembrane region" description="Helical" evidence="6">
    <location>
        <begin position="56"/>
        <end position="73"/>
    </location>
</feature>
<comment type="similarity">
    <text evidence="2">Belongs to the TMEM129 family.</text>
</comment>
<evidence type="ECO:0000256" key="1">
    <source>
        <dbReference type="ARBA" id="ARBA00004141"/>
    </source>
</evidence>
<protein>
    <submittedName>
        <fullName evidence="7">E3 ubiquitin-protein ligase TM129</fullName>
    </submittedName>
</protein>
<keyword evidence="4 6" id="KW-1133">Transmembrane helix</keyword>